<reference evidence="2" key="1">
    <citation type="submission" date="2023-10" db="EMBL/GenBank/DDBJ databases">
        <title>Genome assembly of Pristionchus species.</title>
        <authorList>
            <person name="Yoshida K."/>
            <person name="Sommer R.J."/>
        </authorList>
    </citation>
    <scope>NUCLEOTIDE SEQUENCE</scope>
    <source>
        <strain evidence="2">RS5133</strain>
    </source>
</reference>
<gene>
    <name evidence="1" type="ORF">PFISCL1PPCAC_24877</name>
    <name evidence="2" type="ORF">PFISCL1PPCAC_24881</name>
</gene>
<keyword evidence="3" id="KW-1185">Reference proteome</keyword>
<name>A0AAV5WSA1_9BILA</name>
<dbReference type="EMBL" id="BTSY01000006">
    <property type="protein sequence ID" value="GMT33580.1"/>
    <property type="molecule type" value="Genomic_DNA"/>
</dbReference>
<dbReference type="Proteomes" id="UP001432322">
    <property type="component" value="Unassembled WGS sequence"/>
</dbReference>
<evidence type="ECO:0000313" key="1">
    <source>
        <dbReference type="EMBL" id="GMT33580.1"/>
    </source>
</evidence>
<proteinExistence type="predicted"/>
<dbReference type="EMBL" id="BTSY01000006">
    <property type="protein sequence ID" value="GMT33584.1"/>
    <property type="molecule type" value="Genomic_DNA"/>
</dbReference>
<feature type="non-terminal residue" evidence="2">
    <location>
        <position position="126"/>
    </location>
</feature>
<comment type="caution">
    <text evidence="2">The sequence shown here is derived from an EMBL/GenBank/DDBJ whole genome shotgun (WGS) entry which is preliminary data.</text>
</comment>
<organism evidence="2 3">
    <name type="scientific">Pristionchus fissidentatus</name>
    <dbReference type="NCBI Taxonomy" id="1538716"/>
    <lineage>
        <taxon>Eukaryota</taxon>
        <taxon>Metazoa</taxon>
        <taxon>Ecdysozoa</taxon>
        <taxon>Nematoda</taxon>
        <taxon>Chromadorea</taxon>
        <taxon>Rhabditida</taxon>
        <taxon>Rhabditina</taxon>
        <taxon>Diplogasteromorpha</taxon>
        <taxon>Diplogasteroidea</taxon>
        <taxon>Neodiplogasteridae</taxon>
        <taxon>Pristionchus</taxon>
    </lineage>
</organism>
<evidence type="ECO:0000313" key="3">
    <source>
        <dbReference type="Proteomes" id="UP001432322"/>
    </source>
</evidence>
<accession>A0AAV5WSA1</accession>
<feature type="non-terminal residue" evidence="2">
    <location>
        <position position="1"/>
    </location>
</feature>
<evidence type="ECO:0000313" key="2">
    <source>
        <dbReference type="EMBL" id="GMT33584.1"/>
    </source>
</evidence>
<sequence>FSPPPLVISPSPPSQFLHLHKFPSLQRTLLQSLLLLNRVDSLLFLTAERAKMGRSRSITEPDDDHFLDFLPISPGVYLTSLPFRDFSCCNQSVLPAVLHERPCCRSHRYKLNQKSCVLPTAPGLSV</sequence>
<dbReference type="AlphaFoldDB" id="A0AAV5WSA1"/>
<protein>
    <submittedName>
        <fullName evidence="2">Uncharacterized protein</fullName>
    </submittedName>
</protein>